<dbReference type="GO" id="GO:0000340">
    <property type="term" value="F:RNA 7-methylguanosine cap binding"/>
    <property type="evidence" value="ECO:0007669"/>
    <property type="project" value="TreeGrafter"/>
</dbReference>
<evidence type="ECO:0000256" key="1">
    <source>
        <dbReference type="RuleBase" id="RU004374"/>
    </source>
</evidence>
<feature type="compositionally biased region" description="Basic and acidic residues" evidence="2">
    <location>
        <begin position="95"/>
        <end position="112"/>
    </location>
</feature>
<comment type="similarity">
    <text evidence="1">Belongs to the eukaryotic initiation factor 4E family.</text>
</comment>
<keyword evidence="1" id="KW-0694">RNA-binding</keyword>
<dbReference type="RefSeq" id="XP_022648061.1">
    <property type="nucleotide sequence ID" value="XM_022792326.1"/>
</dbReference>
<dbReference type="Pfam" id="PF01652">
    <property type="entry name" value="IF4E"/>
    <property type="match status" value="1"/>
</dbReference>
<evidence type="ECO:0000313" key="3">
    <source>
        <dbReference type="EnsemblMetazoa" id="XP_022648059"/>
    </source>
</evidence>
<sequence>MAKNKKGKNNNKTNKQARNSGKAPSPSMGSTSALPTFTDPVLKMASLDNSASGGVDCGVEQKSSVIYVNQQRALSWKGISKDEIPSKSGNQSELDSGRESPRDNGADIEKVSVRVGTEVESTNHSTNVYITPDSDEGKCNRRDFIAGNEVSDEFKKLEAPKAHSDKAFSQSKQEFLTKPLSPPTDSKPKTLVNVPKEKARDDQEPALAKVFSSVVLPDQGGGQVQMDKRKTLPLPKPSKHPLEFEWSFWYSDPWQPWDVALVHVKDFAYIEDFWSLFNNLKPPTEVNLSYYLFKKGIRPEWEDEINELGGKWCLANGDFSPDQVWQELVLLFIGGAALDELSSHINGIYFARKKNYTTQITVWLDTTELHIINRIGDIIRTTLQTYLKVDIPMEFCKHSTSSLGLKKKPYRQSGHLHSSRIPP</sequence>
<dbReference type="EnsemblMetazoa" id="XM_022792326">
    <property type="protein sequence ID" value="XP_022648061"/>
    <property type="gene ID" value="LOC111244838"/>
</dbReference>
<dbReference type="GO" id="GO:0016281">
    <property type="term" value="C:eukaryotic translation initiation factor 4F complex"/>
    <property type="evidence" value="ECO:0007669"/>
    <property type="project" value="TreeGrafter"/>
</dbReference>
<dbReference type="InterPro" id="IPR023398">
    <property type="entry name" value="TIF_eIF4e-like"/>
</dbReference>
<dbReference type="InParanoid" id="A0A7M7J7X8"/>
<dbReference type="OMA" id="EYNDEIC"/>
<dbReference type="InterPro" id="IPR001040">
    <property type="entry name" value="TIF_eIF_4E"/>
</dbReference>
<feature type="region of interest" description="Disordered" evidence="2">
    <location>
        <begin position="161"/>
        <end position="203"/>
    </location>
</feature>
<dbReference type="GO" id="GO:0003743">
    <property type="term" value="F:translation initiation factor activity"/>
    <property type="evidence" value="ECO:0007669"/>
    <property type="project" value="UniProtKB-KW"/>
</dbReference>
<evidence type="ECO:0000256" key="2">
    <source>
        <dbReference type="SAM" id="MobiDB-lite"/>
    </source>
</evidence>
<organism evidence="3 4">
    <name type="scientific">Varroa destructor</name>
    <name type="common">Honeybee mite</name>
    <dbReference type="NCBI Taxonomy" id="109461"/>
    <lineage>
        <taxon>Eukaryota</taxon>
        <taxon>Metazoa</taxon>
        <taxon>Ecdysozoa</taxon>
        <taxon>Arthropoda</taxon>
        <taxon>Chelicerata</taxon>
        <taxon>Arachnida</taxon>
        <taxon>Acari</taxon>
        <taxon>Parasitiformes</taxon>
        <taxon>Mesostigmata</taxon>
        <taxon>Gamasina</taxon>
        <taxon>Dermanyssoidea</taxon>
        <taxon>Varroidae</taxon>
        <taxon>Varroa</taxon>
    </lineage>
</organism>
<dbReference type="KEGG" id="vde:111244838"/>
<evidence type="ECO:0008006" key="5">
    <source>
        <dbReference type="Google" id="ProtNLM"/>
    </source>
</evidence>
<keyword evidence="1" id="KW-0648">Protein biosynthesis</keyword>
<proteinExistence type="inferred from homology"/>
<keyword evidence="4" id="KW-1185">Reference proteome</keyword>
<feature type="compositionally biased region" description="Polar residues" evidence="2">
    <location>
        <begin position="119"/>
        <end position="129"/>
    </location>
</feature>
<dbReference type="SUPFAM" id="SSF55418">
    <property type="entry name" value="eIF4e-like"/>
    <property type="match status" value="1"/>
</dbReference>
<protein>
    <recommendedName>
        <fullName evidence="5">Eukaryotic translation initiation factor 4E</fullName>
    </recommendedName>
</protein>
<dbReference type="Gene3D" id="3.30.760.10">
    <property type="entry name" value="RNA Cap, Translation Initiation Factor Eif4e"/>
    <property type="match status" value="1"/>
</dbReference>
<dbReference type="OrthoDB" id="6505237at2759"/>
<keyword evidence="1" id="KW-0396">Initiation factor</keyword>
<evidence type="ECO:0000313" key="4">
    <source>
        <dbReference type="Proteomes" id="UP000594260"/>
    </source>
</evidence>
<dbReference type="EnsemblMetazoa" id="XM_022792324">
    <property type="protein sequence ID" value="XP_022648059"/>
    <property type="gene ID" value="LOC111244838"/>
</dbReference>
<name>A0A7M7J7X8_VARDE</name>
<dbReference type="EnsemblMetazoa" id="XM_022792325">
    <property type="protein sequence ID" value="XP_022648060"/>
    <property type="gene ID" value="LOC111244838"/>
</dbReference>
<dbReference type="GeneID" id="111244838"/>
<dbReference type="RefSeq" id="XP_022648060.1">
    <property type="nucleotide sequence ID" value="XM_022792325.1"/>
</dbReference>
<accession>A0A7M7J7X8</accession>
<reference evidence="3" key="1">
    <citation type="submission" date="2021-01" db="UniProtKB">
        <authorList>
            <consortium name="EnsemblMetazoa"/>
        </authorList>
    </citation>
    <scope>IDENTIFICATION</scope>
</reference>
<dbReference type="Proteomes" id="UP000594260">
    <property type="component" value="Unplaced"/>
</dbReference>
<feature type="region of interest" description="Disordered" evidence="2">
    <location>
        <begin position="1"/>
        <end position="36"/>
    </location>
</feature>
<feature type="region of interest" description="Disordered" evidence="2">
    <location>
        <begin position="77"/>
        <end position="141"/>
    </location>
</feature>
<dbReference type="RefSeq" id="XP_022648059.1">
    <property type="nucleotide sequence ID" value="XM_022792324.1"/>
</dbReference>
<dbReference type="PANTHER" id="PTHR11960">
    <property type="entry name" value="EUKARYOTIC TRANSLATION INITIATION FACTOR 4E RELATED"/>
    <property type="match status" value="1"/>
</dbReference>
<dbReference type="AlphaFoldDB" id="A0A7M7J7X8"/>